<evidence type="ECO:0000259" key="2">
    <source>
        <dbReference type="Pfam" id="PF01548"/>
    </source>
</evidence>
<evidence type="ECO:0000256" key="1">
    <source>
        <dbReference type="SAM" id="Coils"/>
    </source>
</evidence>
<dbReference type="InterPro" id="IPR002525">
    <property type="entry name" value="Transp_IS110-like_N"/>
</dbReference>
<evidence type="ECO:0000259" key="3">
    <source>
        <dbReference type="Pfam" id="PF02371"/>
    </source>
</evidence>
<dbReference type="RefSeq" id="WP_183608272.1">
    <property type="nucleotide sequence ID" value="NZ_JACHAZ010000001.1"/>
</dbReference>
<dbReference type="Proteomes" id="UP000538507">
    <property type="component" value="Unassembled WGS sequence"/>
</dbReference>
<dbReference type="PANTHER" id="PTHR33055">
    <property type="entry name" value="TRANSPOSASE FOR INSERTION SEQUENCE ELEMENT IS1111A"/>
    <property type="match status" value="1"/>
</dbReference>
<keyword evidence="1" id="KW-0175">Coiled coil</keyword>
<dbReference type="AlphaFoldDB" id="A0AAE2SXI4"/>
<dbReference type="PANTHER" id="PTHR33055:SF3">
    <property type="entry name" value="PUTATIVE TRANSPOSASE FOR IS117-RELATED"/>
    <property type="match status" value="1"/>
</dbReference>
<dbReference type="GO" id="GO:0004803">
    <property type="term" value="F:transposase activity"/>
    <property type="evidence" value="ECO:0007669"/>
    <property type="project" value="InterPro"/>
</dbReference>
<evidence type="ECO:0000313" key="5">
    <source>
        <dbReference type="Proteomes" id="UP000538507"/>
    </source>
</evidence>
<feature type="coiled-coil region" evidence="1">
    <location>
        <begin position="181"/>
        <end position="208"/>
    </location>
</feature>
<comment type="caution">
    <text evidence="4">The sequence shown here is derived from an EMBL/GenBank/DDBJ whole genome shotgun (WGS) entry which is preliminary data.</text>
</comment>
<dbReference type="Pfam" id="PF02371">
    <property type="entry name" value="Transposase_20"/>
    <property type="match status" value="1"/>
</dbReference>
<dbReference type="InterPro" id="IPR003346">
    <property type="entry name" value="Transposase_20"/>
</dbReference>
<dbReference type="Pfam" id="PF01548">
    <property type="entry name" value="DEDD_Tnp_IS110"/>
    <property type="match status" value="1"/>
</dbReference>
<dbReference type="NCBIfam" id="NF033542">
    <property type="entry name" value="transpos_IS110"/>
    <property type="match status" value="1"/>
</dbReference>
<feature type="domain" description="Transposase IS116/IS110/IS902 C-terminal" evidence="3">
    <location>
        <begin position="213"/>
        <end position="290"/>
    </location>
</feature>
<organism evidence="4 5">
    <name type="scientific">Rhizobium leguminosarum</name>
    <dbReference type="NCBI Taxonomy" id="384"/>
    <lineage>
        <taxon>Bacteria</taxon>
        <taxon>Pseudomonadati</taxon>
        <taxon>Pseudomonadota</taxon>
        <taxon>Alphaproteobacteria</taxon>
        <taxon>Hyphomicrobiales</taxon>
        <taxon>Rhizobiaceae</taxon>
        <taxon>Rhizobium/Agrobacterium group</taxon>
        <taxon>Rhizobium</taxon>
    </lineage>
</organism>
<dbReference type="GO" id="GO:0006313">
    <property type="term" value="P:DNA transposition"/>
    <property type="evidence" value="ECO:0007669"/>
    <property type="project" value="InterPro"/>
</dbReference>
<sequence length="342" mass="37232">MSDATMIGLDLAKQVFQVHGADAGGKKLFNRKLQRSELREFFENLTPCVVAMEACASSNYWAREIGALGHRTLIIPAQYVKPFVKRGKTDALDAEAIAIAASQEGMRFVPVKSAEQQAITVLIKTRALLTRQKADLVNALRGHMAEFGFVANLGKKSVEALIAIVLDQVGSRLPHEVRRTLSVICDEIESLASKIADLERDLVAHSKRDDDVSRLMTIPGVGQITASTVKAYVPDPSAFKSARHFASWLGLTPKIHSSGGKGRPGGISKQGNPVLRYLLVMGAISVVRQSKRNPDASRWLRELVSRKPYRVAAVAIANKTARIIWALLNKGGSYGRDATIGL</sequence>
<dbReference type="InterPro" id="IPR047650">
    <property type="entry name" value="Transpos_IS110"/>
</dbReference>
<name>A0AAE2SXI4_RHILE</name>
<evidence type="ECO:0000313" key="4">
    <source>
        <dbReference type="EMBL" id="MBB4291460.1"/>
    </source>
</evidence>
<reference evidence="4 5" key="1">
    <citation type="submission" date="2020-08" db="EMBL/GenBank/DDBJ databases">
        <title>Genomic Encyclopedia of Type Strains, Phase IV (KMG-V): Genome sequencing to study the core and pangenomes of soil and plant-associated prokaryotes.</title>
        <authorList>
            <person name="Whitman W."/>
        </authorList>
    </citation>
    <scope>NUCLEOTIDE SEQUENCE [LARGE SCALE GENOMIC DNA]</scope>
    <source>
        <strain evidence="4 5">SEMIA 415</strain>
    </source>
</reference>
<gene>
    <name evidence="4" type="ORF">GGE16_003519</name>
</gene>
<proteinExistence type="predicted"/>
<protein>
    <submittedName>
        <fullName evidence="4">Transposase</fullName>
    </submittedName>
</protein>
<dbReference type="EMBL" id="JACIGO010000003">
    <property type="protein sequence ID" value="MBB4291460.1"/>
    <property type="molecule type" value="Genomic_DNA"/>
</dbReference>
<feature type="domain" description="Transposase IS110-like N-terminal" evidence="2">
    <location>
        <begin position="7"/>
        <end position="146"/>
    </location>
</feature>
<accession>A0AAE2SXI4</accession>
<dbReference type="GO" id="GO:0003677">
    <property type="term" value="F:DNA binding"/>
    <property type="evidence" value="ECO:0007669"/>
    <property type="project" value="InterPro"/>
</dbReference>